<comment type="caution">
    <text evidence="10">The sequence shown here is derived from an EMBL/GenBank/DDBJ whole genome shotgun (WGS) entry which is preliminary data.</text>
</comment>
<dbReference type="InterPro" id="IPR029150">
    <property type="entry name" value="dCache_3"/>
</dbReference>
<reference evidence="10" key="2">
    <citation type="submission" date="2021-09" db="EMBL/GenBank/DDBJ databases">
        <authorList>
            <person name="Gilroy R."/>
        </authorList>
    </citation>
    <scope>NUCLEOTIDE SEQUENCE</scope>
    <source>
        <strain evidence="10">CHK160-4876</strain>
    </source>
</reference>
<dbReference type="InterPro" id="IPR029151">
    <property type="entry name" value="Sensor-like_sf"/>
</dbReference>
<comment type="similarity">
    <text evidence="5">Belongs to the methyl-accepting chemotaxis (MCP) protein family.</text>
</comment>
<dbReference type="GO" id="GO:0007165">
    <property type="term" value="P:signal transduction"/>
    <property type="evidence" value="ECO:0007669"/>
    <property type="project" value="UniProtKB-KW"/>
</dbReference>
<dbReference type="InterPro" id="IPR003660">
    <property type="entry name" value="HAMP_dom"/>
</dbReference>
<dbReference type="Pfam" id="PF00672">
    <property type="entry name" value="HAMP"/>
    <property type="match status" value="1"/>
</dbReference>
<evidence type="ECO:0000256" key="4">
    <source>
        <dbReference type="ARBA" id="ARBA00023224"/>
    </source>
</evidence>
<dbReference type="Gene3D" id="6.10.340.10">
    <property type="match status" value="1"/>
</dbReference>
<dbReference type="SUPFAM" id="SSF58104">
    <property type="entry name" value="Methyl-accepting chemotaxis protein (MCP) signaling domain"/>
    <property type="match status" value="1"/>
</dbReference>
<evidence type="ECO:0000256" key="2">
    <source>
        <dbReference type="ARBA" id="ARBA00022475"/>
    </source>
</evidence>
<dbReference type="CDD" id="cd11386">
    <property type="entry name" value="MCP_signal"/>
    <property type="match status" value="1"/>
</dbReference>
<dbReference type="PROSITE" id="PS50885">
    <property type="entry name" value="HAMP"/>
    <property type="match status" value="1"/>
</dbReference>
<keyword evidence="7" id="KW-1133">Transmembrane helix</keyword>
<evidence type="ECO:0000256" key="5">
    <source>
        <dbReference type="ARBA" id="ARBA00029447"/>
    </source>
</evidence>
<evidence type="ECO:0000313" key="10">
    <source>
        <dbReference type="EMBL" id="HJH11552.1"/>
    </source>
</evidence>
<sequence>MKIATKLSIISAVILLTLVMILTINATYDLNRQMQVTEKNEAKKIEQGIEDTIAQQFDLLRIGLEPIIHNEQIIDAFQQRDRAALAQQTNVLMPQLQAQGVKQFQFHLPNATSFYRVHKPEEFGDDLSTFRHTVVEANKTKQIIEGLEGGVAGAGFRYVVPLSKGTTHLGTVELGLGVTEELLQKFSALYDGNWALYSIEDQSTTLVEGEAQTEEPTASDIKKLQEGKTVTTLSNQMQQMYYPLEDYTGEIKWYLARALDYSAVIKAQKNQTLSLILVGVVVSIVGLLVLLFVVRRILRPLSRITESVEKIANGDLTVQPQQSRRNDEIGQLSRSFAQMTISLKSLIISIQTQSEDLLHSTEQIGQSMRDNEQGTRKVVQTIGTINDQTDTTREMCVESARAMDDLADGIVGVADDTGLIVEAATTMTSLTHKGNDTLASAVTQMNVIKDNTKQFATVIEELNDDSNEIGTIMQMITSIAEQTNLLALNAAIEAARAGEFGQGFAVVAEEIRQLADQTTQSASSVHQLINQIQAKTQHAVVAMQESNEEVQTGADLLNYVGTAFTKIEQSVTDLTTQIEGLSSISERMSAGAEEVSAAVQNIAETADQTASSTTAATLTADEQLAAIAYVTQTALRLTEMAKQLEESVSTFQVEAE</sequence>
<evidence type="ECO:0000259" key="8">
    <source>
        <dbReference type="PROSITE" id="PS50111"/>
    </source>
</evidence>
<evidence type="ECO:0000313" key="11">
    <source>
        <dbReference type="Proteomes" id="UP000700212"/>
    </source>
</evidence>
<dbReference type="Pfam" id="PF14827">
    <property type="entry name" value="dCache_3"/>
    <property type="match status" value="1"/>
</dbReference>
<feature type="domain" description="Methyl-accepting transducer" evidence="8">
    <location>
        <begin position="367"/>
        <end position="603"/>
    </location>
</feature>
<dbReference type="CDD" id="cd06225">
    <property type="entry name" value="HAMP"/>
    <property type="match status" value="1"/>
</dbReference>
<dbReference type="EMBL" id="DYTV01000100">
    <property type="protein sequence ID" value="HJH11552.1"/>
    <property type="molecule type" value="Genomic_DNA"/>
</dbReference>
<dbReference type="Pfam" id="PF00015">
    <property type="entry name" value="MCPsignal"/>
    <property type="match status" value="1"/>
</dbReference>
<dbReference type="Gene3D" id="1.10.287.950">
    <property type="entry name" value="Methyl-accepting chemotaxis protein"/>
    <property type="match status" value="1"/>
</dbReference>
<reference evidence="10" key="1">
    <citation type="journal article" date="2021" name="PeerJ">
        <title>Extensive microbial diversity within the chicken gut microbiome revealed by metagenomics and culture.</title>
        <authorList>
            <person name="Gilroy R."/>
            <person name="Ravi A."/>
            <person name="Getino M."/>
            <person name="Pursley I."/>
            <person name="Horton D.L."/>
            <person name="Alikhan N.F."/>
            <person name="Baker D."/>
            <person name="Gharbi K."/>
            <person name="Hall N."/>
            <person name="Watson M."/>
            <person name="Adriaenssens E.M."/>
            <person name="Foster-Nyarko E."/>
            <person name="Jarju S."/>
            <person name="Secka A."/>
            <person name="Antonio M."/>
            <person name="Oren A."/>
            <person name="Chaudhuri R.R."/>
            <person name="La Ragione R."/>
            <person name="Hildebrand F."/>
            <person name="Pallen M.J."/>
        </authorList>
    </citation>
    <scope>NUCLEOTIDE SEQUENCE</scope>
    <source>
        <strain evidence="10">CHK160-4876</strain>
    </source>
</reference>
<gene>
    <name evidence="10" type="ORF">K8V30_07730</name>
</gene>
<keyword evidence="2" id="KW-1003">Cell membrane</keyword>
<dbReference type="SMART" id="SM00283">
    <property type="entry name" value="MA"/>
    <property type="match status" value="1"/>
</dbReference>
<dbReference type="SUPFAM" id="SSF103190">
    <property type="entry name" value="Sensory domain-like"/>
    <property type="match status" value="1"/>
</dbReference>
<protein>
    <submittedName>
        <fullName evidence="10">Methyl-accepting chemotaxis protein</fullName>
    </submittedName>
</protein>
<dbReference type="PROSITE" id="PS50111">
    <property type="entry name" value="CHEMOTAXIS_TRANSDUC_2"/>
    <property type="match status" value="1"/>
</dbReference>
<keyword evidence="3 7" id="KW-0472">Membrane</keyword>
<name>A0A921T5G9_9BACL</name>
<organism evidence="10 11">
    <name type="scientific">Metalysinibacillus jejuensis</name>
    <dbReference type="NCBI Taxonomy" id="914327"/>
    <lineage>
        <taxon>Bacteria</taxon>
        <taxon>Bacillati</taxon>
        <taxon>Bacillota</taxon>
        <taxon>Bacilli</taxon>
        <taxon>Bacillales</taxon>
        <taxon>Caryophanaceae</taxon>
        <taxon>Metalysinibacillus</taxon>
    </lineage>
</organism>
<evidence type="ECO:0000256" key="6">
    <source>
        <dbReference type="PROSITE-ProRule" id="PRU00284"/>
    </source>
</evidence>
<dbReference type="GO" id="GO:0005886">
    <property type="term" value="C:plasma membrane"/>
    <property type="evidence" value="ECO:0007669"/>
    <property type="project" value="UniProtKB-SubCell"/>
</dbReference>
<dbReference type="Proteomes" id="UP000700212">
    <property type="component" value="Unassembled WGS sequence"/>
</dbReference>
<dbReference type="InterPro" id="IPR004089">
    <property type="entry name" value="MCPsignal_dom"/>
</dbReference>
<evidence type="ECO:0000256" key="7">
    <source>
        <dbReference type="SAM" id="Phobius"/>
    </source>
</evidence>
<feature type="transmembrane region" description="Helical" evidence="7">
    <location>
        <begin position="273"/>
        <end position="294"/>
    </location>
</feature>
<dbReference type="AlphaFoldDB" id="A0A921T5G9"/>
<comment type="subcellular location">
    <subcellularLocation>
        <location evidence="1">Cell membrane</location>
    </subcellularLocation>
</comment>
<dbReference type="PANTHER" id="PTHR32089">
    <property type="entry name" value="METHYL-ACCEPTING CHEMOTAXIS PROTEIN MCPB"/>
    <property type="match status" value="1"/>
</dbReference>
<evidence type="ECO:0000256" key="1">
    <source>
        <dbReference type="ARBA" id="ARBA00004236"/>
    </source>
</evidence>
<accession>A0A921T5G9</accession>
<proteinExistence type="inferred from homology"/>
<keyword evidence="4 6" id="KW-0807">Transducer</keyword>
<dbReference type="SMART" id="SM00304">
    <property type="entry name" value="HAMP"/>
    <property type="match status" value="1"/>
</dbReference>
<feature type="domain" description="HAMP" evidence="9">
    <location>
        <begin position="295"/>
        <end position="348"/>
    </location>
</feature>
<dbReference type="PANTHER" id="PTHR32089:SF112">
    <property type="entry name" value="LYSOZYME-LIKE PROTEIN-RELATED"/>
    <property type="match status" value="1"/>
</dbReference>
<keyword evidence="7" id="KW-0812">Transmembrane</keyword>
<evidence type="ECO:0000256" key="3">
    <source>
        <dbReference type="ARBA" id="ARBA00023136"/>
    </source>
</evidence>
<evidence type="ECO:0000259" key="9">
    <source>
        <dbReference type="PROSITE" id="PS50885"/>
    </source>
</evidence>